<dbReference type="RefSeq" id="WP_175396524.1">
    <property type="nucleotide sequence ID" value="NZ_JABMCB010000187.1"/>
</dbReference>
<protein>
    <submittedName>
        <fullName evidence="8">Chromate transporter</fullName>
    </submittedName>
</protein>
<keyword evidence="3" id="KW-1003">Cell membrane</keyword>
<dbReference type="InterPro" id="IPR052518">
    <property type="entry name" value="CHR_Transporter"/>
</dbReference>
<feature type="transmembrane region" description="Helical" evidence="7">
    <location>
        <begin position="135"/>
        <end position="155"/>
    </location>
</feature>
<gene>
    <name evidence="8" type="ORF">HP552_16545</name>
</gene>
<dbReference type="InterPro" id="IPR003370">
    <property type="entry name" value="Chromate_transpt"/>
</dbReference>
<dbReference type="GO" id="GO:0015109">
    <property type="term" value="F:chromate transmembrane transporter activity"/>
    <property type="evidence" value="ECO:0007669"/>
    <property type="project" value="InterPro"/>
</dbReference>
<reference evidence="8 9" key="1">
    <citation type="submission" date="2020-05" db="EMBL/GenBank/DDBJ databases">
        <title>Genome Sequencing of Type Strains.</title>
        <authorList>
            <person name="Lemaire J.F."/>
            <person name="Inderbitzin P."/>
            <person name="Gregorio O.A."/>
            <person name="Collins S.B."/>
            <person name="Wespe N."/>
            <person name="Knight-Connoni V."/>
        </authorList>
    </citation>
    <scope>NUCLEOTIDE SEQUENCE [LARGE SCALE GENOMIC DNA]</scope>
    <source>
        <strain evidence="8 9">LMG 21957</strain>
    </source>
</reference>
<feature type="transmembrane region" description="Helical" evidence="7">
    <location>
        <begin position="72"/>
        <end position="97"/>
    </location>
</feature>
<keyword evidence="9" id="KW-1185">Reference proteome</keyword>
<name>A0A7Y6BZ33_9BACL</name>
<keyword evidence="5 7" id="KW-1133">Transmembrane helix</keyword>
<dbReference type="Pfam" id="PF02417">
    <property type="entry name" value="Chromate_transp"/>
    <property type="match status" value="1"/>
</dbReference>
<sequence>MYWDLFIMFIIVGLVSFGGGYAVIPIIQHEVTEQAWMTPVEFQQTVALAGISPGSIATNTATLIGYQTAGFIGAIVATVGIILPSVVVIVSLSAFFYRMQNNSWIKSSLYGLRPVTTGLIIYAAIHFSYPGTKAGIDWGLVATLFIGGVCLFLLLKYKLHPLLILLVASASGIVLF</sequence>
<keyword evidence="4 7" id="KW-0812">Transmembrane</keyword>
<evidence type="ECO:0000256" key="5">
    <source>
        <dbReference type="ARBA" id="ARBA00022989"/>
    </source>
</evidence>
<comment type="similarity">
    <text evidence="2">Belongs to the chromate ion transporter (CHR) (TC 2.A.51) family.</text>
</comment>
<evidence type="ECO:0000256" key="6">
    <source>
        <dbReference type="ARBA" id="ARBA00023136"/>
    </source>
</evidence>
<feature type="transmembrane region" description="Helical" evidence="7">
    <location>
        <begin position="109"/>
        <end position="129"/>
    </location>
</feature>
<evidence type="ECO:0000256" key="1">
    <source>
        <dbReference type="ARBA" id="ARBA00004651"/>
    </source>
</evidence>
<evidence type="ECO:0000256" key="2">
    <source>
        <dbReference type="ARBA" id="ARBA00005262"/>
    </source>
</evidence>
<comment type="caution">
    <text evidence="8">The sequence shown here is derived from an EMBL/GenBank/DDBJ whole genome shotgun (WGS) entry which is preliminary data.</text>
</comment>
<comment type="subcellular location">
    <subcellularLocation>
        <location evidence="1">Cell membrane</location>
        <topology evidence="1">Multi-pass membrane protein</topology>
    </subcellularLocation>
</comment>
<dbReference type="Proteomes" id="UP000526125">
    <property type="component" value="Unassembled WGS sequence"/>
</dbReference>
<dbReference type="AlphaFoldDB" id="A0A7Y6BZ33"/>
<evidence type="ECO:0000256" key="4">
    <source>
        <dbReference type="ARBA" id="ARBA00022692"/>
    </source>
</evidence>
<dbReference type="PANTHER" id="PTHR43663:SF1">
    <property type="entry name" value="CHROMATE TRANSPORTER"/>
    <property type="match status" value="1"/>
</dbReference>
<accession>A0A7Y6BZ33</accession>
<evidence type="ECO:0000313" key="8">
    <source>
        <dbReference type="EMBL" id="NUU76835.1"/>
    </source>
</evidence>
<feature type="transmembrane region" description="Helical" evidence="7">
    <location>
        <begin position="6"/>
        <end position="24"/>
    </location>
</feature>
<organism evidence="8 9">
    <name type="scientific">Paenibacillus xylanilyticus</name>
    <dbReference type="NCBI Taxonomy" id="248903"/>
    <lineage>
        <taxon>Bacteria</taxon>
        <taxon>Bacillati</taxon>
        <taxon>Bacillota</taxon>
        <taxon>Bacilli</taxon>
        <taxon>Bacillales</taxon>
        <taxon>Paenibacillaceae</taxon>
        <taxon>Paenibacillus</taxon>
    </lineage>
</organism>
<keyword evidence="6 7" id="KW-0472">Membrane</keyword>
<dbReference type="GO" id="GO:0005886">
    <property type="term" value="C:plasma membrane"/>
    <property type="evidence" value="ECO:0007669"/>
    <property type="project" value="UniProtKB-SubCell"/>
</dbReference>
<proteinExistence type="inferred from homology"/>
<evidence type="ECO:0000256" key="7">
    <source>
        <dbReference type="SAM" id="Phobius"/>
    </source>
</evidence>
<dbReference type="PANTHER" id="PTHR43663">
    <property type="entry name" value="CHROMATE TRANSPORT PROTEIN-RELATED"/>
    <property type="match status" value="1"/>
</dbReference>
<dbReference type="EMBL" id="JABMCB010000187">
    <property type="protein sequence ID" value="NUU76835.1"/>
    <property type="molecule type" value="Genomic_DNA"/>
</dbReference>
<evidence type="ECO:0000256" key="3">
    <source>
        <dbReference type="ARBA" id="ARBA00022475"/>
    </source>
</evidence>
<evidence type="ECO:0000313" key="9">
    <source>
        <dbReference type="Proteomes" id="UP000526125"/>
    </source>
</evidence>